<organism evidence="1 2">
    <name type="scientific">Neophaeococcomyces mojaviensis</name>
    <dbReference type="NCBI Taxonomy" id="3383035"/>
    <lineage>
        <taxon>Eukaryota</taxon>
        <taxon>Fungi</taxon>
        <taxon>Dikarya</taxon>
        <taxon>Ascomycota</taxon>
        <taxon>Pezizomycotina</taxon>
        <taxon>Eurotiomycetes</taxon>
        <taxon>Chaetothyriomycetidae</taxon>
        <taxon>Chaetothyriales</taxon>
        <taxon>Chaetothyriales incertae sedis</taxon>
        <taxon>Neophaeococcomyces</taxon>
    </lineage>
</organism>
<comment type="caution">
    <text evidence="1">The sequence shown here is derived from an EMBL/GenBank/DDBJ whole genome shotgun (WGS) entry which is preliminary data.</text>
</comment>
<evidence type="ECO:0000313" key="1">
    <source>
        <dbReference type="EMBL" id="KAJ9660085.1"/>
    </source>
</evidence>
<evidence type="ECO:0000313" key="2">
    <source>
        <dbReference type="Proteomes" id="UP001172386"/>
    </source>
</evidence>
<sequence>MDHAPGVSLHEKWNSMTGVQQIGCIDAIIQKLKEMAEIEFPAYGSLYCADTSLKLGSQIPLGQNFDIGPHCGAMYWDCNVAGPRFYHNVKPNRGPCKPSICRIDVDSSITYLLLGSDLAAYANGLIDTGISRVPPDSEHRYGPRYQGSPSEHLRLLNIGRSVIEKMSSDLRIQNAATPTLFHPDLHKRNIFVSDDDPTVVTAIIDWQSASVEPAFWYTEEAPDFARLIPHPSLPDQYDHDSELCAKAFSLAVQYYLPKLFIARSLDENLFRPFRYCYRTWKDGAVVFRHELIELSKDWENLGFSGQCPFHTPGPEDLRIHAQEYRTLVAAHELKDTLSGLLNSAPDGWVPAAEWEPTLSAHKQFFELMLQKVLEIEDADDDDPLRTEEDVRDLWPFDL</sequence>
<proteinExistence type="predicted"/>
<protein>
    <submittedName>
        <fullName evidence="1">Uncharacterized protein</fullName>
    </submittedName>
</protein>
<keyword evidence="2" id="KW-1185">Reference proteome</keyword>
<accession>A0ACC3AD74</accession>
<gene>
    <name evidence="1" type="ORF">H2198_002782</name>
</gene>
<name>A0ACC3AD74_9EURO</name>
<dbReference type="Proteomes" id="UP001172386">
    <property type="component" value="Unassembled WGS sequence"/>
</dbReference>
<reference evidence="1" key="1">
    <citation type="submission" date="2022-10" db="EMBL/GenBank/DDBJ databases">
        <title>Culturing micro-colonial fungi from biological soil crusts in the Mojave desert and describing Neophaeococcomyces mojavensis, and introducing the new genera and species Taxawa tesnikishii.</title>
        <authorList>
            <person name="Kurbessoian T."/>
            <person name="Stajich J.E."/>
        </authorList>
    </citation>
    <scope>NUCLEOTIDE SEQUENCE</scope>
    <source>
        <strain evidence="1">JES_112</strain>
    </source>
</reference>
<dbReference type="EMBL" id="JAPDRQ010000034">
    <property type="protein sequence ID" value="KAJ9660085.1"/>
    <property type="molecule type" value="Genomic_DNA"/>
</dbReference>